<organism evidence="2 3">
    <name type="scientific">Collinsella aerofaciens</name>
    <dbReference type="NCBI Taxonomy" id="74426"/>
    <lineage>
        <taxon>Bacteria</taxon>
        <taxon>Bacillati</taxon>
        <taxon>Actinomycetota</taxon>
        <taxon>Coriobacteriia</taxon>
        <taxon>Coriobacteriales</taxon>
        <taxon>Coriobacteriaceae</taxon>
        <taxon>Collinsella</taxon>
    </lineage>
</organism>
<feature type="transmembrane region" description="Helical" evidence="1">
    <location>
        <begin position="21"/>
        <end position="42"/>
    </location>
</feature>
<evidence type="ECO:0000256" key="1">
    <source>
        <dbReference type="SAM" id="Phobius"/>
    </source>
</evidence>
<proteinExistence type="predicted"/>
<dbReference type="AlphaFoldDB" id="A0A6L8RNG7"/>
<protein>
    <submittedName>
        <fullName evidence="2">Uncharacterized protein</fullName>
    </submittedName>
</protein>
<sequence length="183" mass="20270">MDKLLEKILQLLQIFYSARDCITAICSVFGFIALLVVAAGSFAGITQALIRFGLALFAKKIAIIAGLDDFNDIRKDLVNSGLIKTRNIQHVTNKHLDEAQSALLMIIVHGYLSNEEFNAVVRGKKPQCGLIVYCPPEKGRIDEQGMKLLSMISFTALCNFRGRMVNDVLLMMLSTSFKGKDIN</sequence>
<dbReference type="EMBL" id="WWTB01000025">
    <property type="protein sequence ID" value="MZJ86632.1"/>
    <property type="molecule type" value="Genomic_DNA"/>
</dbReference>
<accession>A0A6L8RNG7</accession>
<gene>
    <name evidence="2" type="ORF">GT635_09270</name>
</gene>
<evidence type="ECO:0000313" key="3">
    <source>
        <dbReference type="Proteomes" id="UP000481598"/>
    </source>
</evidence>
<reference evidence="2 3" key="1">
    <citation type="journal article" date="2019" name="Nat. Med.">
        <title>A library of human gut bacterial isolates paired with longitudinal multiomics data enables mechanistic microbiome research.</title>
        <authorList>
            <person name="Poyet M."/>
            <person name="Groussin M."/>
            <person name="Gibbons S.M."/>
            <person name="Avila-Pacheco J."/>
            <person name="Jiang X."/>
            <person name="Kearney S.M."/>
            <person name="Perrotta A.R."/>
            <person name="Berdy B."/>
            <person name="Zhao S."/>
            <person name="Lieberman T.D."/>
            <person name="Swanson P.K."/>
            <person name="Smith M."/>
            <person name="Roesemann S."/>
            <person name="Alexander J.E."/>
            <person name="Rich S.A."/>
            <person name="Livny J."/>
            <person name="Vlamakis H."/>
            <person name="Clish C."/>
            <person name="Bullock K."/>
            <person name="Deik A."/>
            <person name="Scott J."/>
            <person name="Pierce K.A."/>
            <person name="Xavier R.J."/>
            <person name="Alm E.J."/>
        </authorList>
    </citation>
    <scope>NUCLEOTIDE SEQUENCE [LARGE SCALE GENOMIC DNA]</scope>
    <source>
        <strain evidence="2 3">BIOML-A10</strain>
    </source>
</reference>
<dbReference type="RefSeq" id="WP_161154771.1">
    <property type="nucleotide sequence ID" value="NZ_WWSY01000001.1"/>
</dbReference>
<keyword evidence="1" id="KW-0472">Membrane</keyword>
<dbReference type="Proteomes" id="UP000481598">
    <property type="component" value="Unassembled WGS sequence"/>
</dbReference>
<name>A0A6L8RNG7_9ACTN</name>
<comment type="caution">
    <text evidence="2">The sequence shown here is derived from an EMBL/GenBank/DDBJ whole genome shotgun (WGS) entry which is preliminary data.</text>
</comment>
<evidence type="ECO:0000313" key="2">
    <source>
        <dbReference type="EMBL" id="MZJ86632.1"/>
    </source>
</evidence>
<keyword evidence="1" id="KW-1133">Transmembrane helix</keyword>
<keyword evidence="1" id="KW-0812">Transmembrane</keyword>